<keyword evidence="2" id="KW-1185">Reference proteome</keyword>
<organism evidence="1 2">
    <name type="scientific">Hymenobacter monticola</name>
    <dbReference type="NCBI Taxonomy" id="1705399"/>
    <lineage>
        <taxon>Bacteria</taxon>
        <taxon>Pseudomonadati</taxon>
        <taxon>Bacteroidota</taxon>
        <taxon>Cytophagia</taxon>
        <taxon>Cytophagales</taxon>
        <taxon>Hymenobacteraceae</taxon>
        <taxon>Hymenobacter</taxon>
    </lineage>
</organism>
<name>A0ABY4B2J1_9BACT</name>
<sequence>MSAVTVSPKQTIKDIMAELPTLLAVAVVEVETGMPLASHTNVADFDIETAAAYNTEVVKAKLKAIKALNLNQTVQDILLTLTDQLHLLKLSPTGDKFIYLAVNSRDTNLAQARQIMKMYSASLD</sequence>
<accession>A0ABY4B2J1</accession>
<dbReference type="RefSeq" id="WP_243510380.1">
    <property type="nucleotide sequence ID" value="NZ_CP094534.1"/>
</dbReference>
<gene>
    <name evidence="1" type="ORF">MTP16_14090</name>
</gene>
<protein>
    <recommendedName>
        <fullName evidence="3">Roadblock/LAMTOR2 domain-containing protein</fullName>
    </recommendedName>
</protein>
<proteinExistence type="predicted"/>
<evidence type="ECO:0000313" key="1">
    <source>
        <dbReference type="EMBL" id="UOE32261.1"/>
    </source>
</evidence>
<evidence type="ECO:0000313" key="2">
    <source>
        <dbReference type="Proteomes" id="UP000831390"/>
    </source>
</evidence>
<dbReference type="EMBL" id="CP094534">
    <property type="protein sequence ID" value="UOE32261.1"/>
    <property type="molecule type" value="Genomic_DNA"/>
</dbReference>
<reference evidence="1 2" key="1">
    <citation type="submission" date="2022-03" db="EMBL/GenBank/DDBJ databases">
        <title>Hymenobactersp. isolated from the air.</title>
        <authorList>
            <person name="Won M."/>
            <person name="Kwon S.-W."/>
        </authorList>
    </citation>
    <scope>NUCLEOTIDE SEQUENCE [LARGE SCALE GENOMIC DNA]</scope>
    <source>
        <strain evidence="1 2">KACC 22596</strain>
    </source>
</reference>
<dbReference type="Proteomes" id="UP000831390">
    <property type="component" value="Chromosome"/>
</dbReference>
<evidence type="ECO:0008006" key="3">
    <source>
        <dbReference type="Google" id="ProtNLM"/>
    </source>
</evidence>